<reference evidence="1" key="2">
    <citation type="journal article" date="2007" name="Science">
        <title>Draft genome sequence of the sexually transmitted pathogen Trichomonas vaginalis.</title>
        <authorList>
            <person name="Carlton J.M."/>
            <person name="Hirt R.P."/>
            <person name="Silva J.C."/>
            <person name="Delcher A.L."/>
            <person name="Schatz M."/>
            <person name="Zhao Q."/>
            <person name="Wortman J.R."/>
            <person name="Bidwell S.L."/>
            <person name="Alsmark U.C.M."/>
            <person name="Besteiro S."/>
            <person name="Sicheritz-Ponten T."/>
            <person name="Noel C.J."/>
            <person name="Dacks J.B."/>
            <person name="Foster P.G."/>
            <person name="Simillion C."/>
            <person name="Van de Peer Y."/>
            <person name="Miranda-Saavedra D."/>
            <person name="Barton G.J."/>
            <person name="Westrop G.D."/>
            <person name="Mueller S."/>
            <person name="Dessi D."/>
            <person name="Fiori P.L."/>
            <person name="Ren Q."/>
            <person name="Paulsen I."/>
            <person name="Zhang H."/>
            <person name="Bastida-Corcuera F.D."/>
            <person name="Simoes-Barbosa A."/>
            <person name="Brown M.T."/>
            <person name="Hayes R.D."/>
            <person name="Mukherjee M."/>
            <person name="Okumura C.Y."/>
            <person name="Schneider R."/>
            <person name="Smith A.J."/>
            <person name="Vanacova S."/>
            <person name="Villalvazo M."/>
            <person name="Haas B.J."/>
            <person name="Pertea M."/>
            <person name="Feldblyum T.V."/>
            <person name="Utterback T.R."/>
            <person name="Shu C.L."/>
            <person name="Osoegawa K."/>
            <person name="de Jong P.J."/>
            <person name="Hrdy I."/>
            <person name="Horvathova L."/>
            <person name="Zubacova Z."/>
            <person name="Dolezal P."/>
            <person name="Malik S.B."/>
            <person name="Logsdon J.M. Jr."/>
            <person name="Henze K."/>
            <person name="Gupta A."/>
            <person name="Wang C.C."/>
            <person name="Dunne R.L."/>
            <person name="Upcroft J.A."/>
            <person name="Upcroft P."/>
            <person name="White O."/>
            <person name="Salzberg S.L."/>
            <person name="Tang P."/>
            <person name="Chiu C.-H."/>
            <person name="Lee Y.-S."/>
            <person name="Embley T.M."/>
            <person name="Coombs G.H."/>
            <person name="Mottram J.C."/>
            <person name="Tachezy J."/>
            <person name="Fraser-Liggett C.M."/>
            <person name="Johnson P.J."/>
        </authorList>
    </citation>
    <scope>NUCLEOTIDE SEQUENCE [LARGE SCALE GENOMIC DNA]</scope>
    <source>
        <strain evidence="1">G3</strain>
    </source>
</reference>
<dbReference type="InterPro" id="IPR023198">
    <property type="entry name" value="PGP-like_dom2"/>
</dbReference>
<dbReference type="PANTHER" id="PTHR43885">
    <property type="entry name" value="HALOACID DEHALOGENASE-LIKE HYDROLASE"/>
    <property type="match status" value="1"/>
</dbReference>
<dbReference type="SMR" id="A2FK13"/>
<gene>
    <name evidence="1" type="ORF">TVAG_346230</name>
</gene>
<dbReference type="KEGG" id="tva:4752501"/>
<dbReference type="PANTHER" id="PTHR43885:SF1">
    <property type="entry name" value="SUPERFAMILY HYDROLASE, PUTATIVE (AFU_ORTHOLOGUE AFUA_4G13290)-RELATED"/>
    <property type="match status" value="1"/>
</dbReference>
<name>A2FK13_TRIV3</name>
<dbReference type="OrthoDB" id="40579at2759"/>
<keyword evidence="2" id="KW-1185">Reference proteome</keyword>
<dbReference type="VEuPathDB" id="TrichDB:TVAG_346230"/>
<dbReference type="GO" id="GO:0016787">
    <property type="term" value="F:hydrolase activity"/>
    <property type="evidence" value="ECO:0007669"/>
    <property type="project" value="UniProtKB-KW"/>
</dbReference>
<organism evidence="1 2">
    <name type="scientific">Trichomonas vaginalis (strain ATCC PRA-98 / G3)</name>
    <dbReference type="NCBI Taxonomy" id="412133"/>
    <lineage>
        <taxon>Eukaryota</taxon>
        <taxon>Metamonada</taxon>
        <taxon>Parabasalia</taxon>
        <taxon>Trichomonadida</taxon>
        <taxon>Trichomonadidae</taxon>
        <taxon>Trichomonas</taxon>
    </lineage>
</organism>
<dbReference type="Proteomes" id="UP000001542">
    <property type="component" value="Unassembled WGS sequence"/>
</dbReference>
<dbReference type="EMBL" id="DS113839">
    <property type="protein sequence ID" value="EAX94760.1"/>
    <property type="molecule type" value="Genomic_DNA"/>
</dbReference>
<keyword evidence="1" id="KW-0378">Hydrolase</keyword>
<dbReference type="AlphaFoldDB" id="A2FK13"/>
<proteinExistence type="predicted"/>
<dbReference type="InParanoid" id="A2FK13"/>
<sequence>MKTLITFDIDGTLLNFSDKGHCYIRVFNQTFADIFGGDKNPRDYLPKRMCGATDKYLLSYMIKEITKQPETDEKLYHQFHDEIISRFVKEFDGSISLTKGCKELLDHLSKMKNVGLGVCTGNFPEIAQKKLSSCGILDYFDKDACCFGASEERTNVLADAIASATNKHGKFSKVIHFGDTVPDYNAALDNKAFPFLITYWGFDSHVPQLNFKNTYKDFIECKEDLLTLINSE</sequence>
<dbReference type="Gene3D" id="1.10.150.240">
    <property type="entry name" value="Putative phosphatase, domain 2"/>
    <property type="match status" value="1"/>
</dbReference>
<dbReference type="STRING" id="5722.A2FK13"/>
<dbReference type="SUPFAM" id="SSF56784">
    <property type="entry name" value="HAD-like"/>
    <property type="match status" value="1"/>
</dbReference>
<dbReference type="Gene3D" id="3.40.50.1000">
    <property type="entry name" value="HAD superfamily/HAD-like"/>
    <property type="match status" value="1"/>
</dbReference>
<dbReference type="PROSITE" id="PS01228">
    <property type="entry name" value="COF_1"/>
    <property type="match status" value="1"/>
</dbReference>
<dbReference type="InterPro" id="IPR023214">
    <property type="entry name" value="HAD_sf"/>
</dbReference>
<dbReference type="VEuPathDB" id="TrichDB:TVAGG3_1018800"/>
<evidence type="ECO:0000313" key="1">
    <source>
        <dbReference type="EMBL" id="EAX94760.1"/>
    </source>
</evidence>
<reference evidence="1" key="1">
    <citation type="submission" date="2006-10" db="EMBL/GenBank/DDBJ databases">
        <authorList>
            <person name="Amadeo P."/>
            <person name="Zhao Q."/>
            <person name="Wortman J."/>
            <person name="Fraser-Liggett C."/>
            <person name="Carlton J."/>
        </authorList>
    </citation>
    <scope>NUCLEOTIDE SEQUENCE</scope>
    <source>
        <strain evidence="1">G3</strain>
    </source>
</reference>
<evidence type="ECO:0000313" key="2">
    <source>
        <dbReference type="Proteomes" id="UP000001542"/>
    </source>
</evidence>
<protein>
    <submittedName>
        <fullName evidence="1">Haloacid dehalogenase-like hydrolase family protein</fullName>
    </submittedName>
</protein>
<dbReference type="Pfam" id="PF00702">
    <property type="entry name" value="Hydrolase"/>
    <property type="match status" value="1"/>
</dbReference>
<dbReference type="RefSeq" id="XP_001307690.1">
    <property type="nucleotide sequence ID" value="XM_001307689.1"/>
</dbReference>
<dbReference type="InterPro" id="IPR036412">
    <property type="entry name" value="HAD-like_sf"/>
</dbReference>
<accession>A2FK13</accession>